<keyword evidence="2" id="KW-1185">Reference proteome</keyword>
<gene>
    <name evidence="1" type="ORF">RM552_13240</name>
</gene>
<accession>A0ABU2ZT54</accession>
<protein>
    <submittedName>
        <fullName evidence="1">Uncharacterized protein</fullName>
    </submittedName>
</protein>
<evidence type="ECO:0000313" key="2">
    <source>
        <dbReference type="Proteomes" id="UP001253545"/>
    </source>
</evidence>
<dbReference type="EMBL" id="JAVRHX010000004">
    <property type="protein sequence ID" value="MDT0595818.1"/>
    <property type="molecule type" value="Genomic_DNA"/>
</dbReference>
<organism evidence="1 2">
    <name type="scientific">Glaciecola petra</name>
    <dbReference type="NCBI Taxonomy" id="3075602"/>
    <lineage>
        <taxon>Bacteria</taxon>
        <taxon>Pseudomonadati</taxon>
        <taxon>Pseudomonadota</taxon>
        <taxon>Gammaproteobacteria</taxon>
        <taxon>Alteromonadales</taxon>
        <taxon>Alteromonadaceae</taxon>
        <taxon>Glaciecola</taxon>
    </lineage>
</organism>
<name>A0ABU2ZT54_9ALTE</name>
<evidence type="ECO:0000313" key="1">
    <source>
        <dbReference type="EMBL" id="MDT0595818.1"/>
    </source>
</evidence>
<proteinExistence type="predicted"/>
<sequence>MAINSLVRFTPNKAYYLLVSESDKNMPISVIETDTLHQNGHCPISKPISKLKHSNTMSYGVTKVWVSYFCCWVCYTIHSKRKMNLIIRKNKFTESEFRSLCRIAIWH</sequence>
<comment type="caution">
    <text evidence="1">The sequence shown here is derived from an EMBL/GenBank/DDBJ whole genome shotgun (WGS) entry which is preliminary data.</text>
</comment>
<reference evidence="1 2" key="1">
    <citation type="submission" date="2023-09" db="EMBL/GenBank/DDBJ databases">
        <authorList>
            <person name="Rey-Velasco X."/>
        </authorList>
    </citation>
    <scope>NUCLEOTIDE SEQUENCE [LARGE SCALE GENOMIC DNA]</scope>
    <source>
        <strain evidence="1 2">P117</strain>
    </source>
</reference>
<dbReference type="Proteomes" id="UP001253545">
    <property type="component" value="Unassembled WGS sequence"/>
</dbReference>
<dbReference type="RefSeq" id="WP_311369344.1">
    <property type="nucleotide sequence ID" value="NZ_JAVRHX010000004.1"/>
</dbReference>